<gene>
    <name evidence="2" type="primary">LOC142175128</name>
</gene>
<dbReference type="Proteomes" id="UP000790787">
    <property type="component" value="Chromosome 21"/>
</dbReference>
<keyword evidence="1" id="KW-1185">Reference proteome</keyword>
<protein>
    <submittedName>
        <fullName evidence="2">Uncharacterized protein LOC142175128</fullName>
    </submittedName>
</protein>
<evidence type="ECO:0000313" key="2">
    <source>
        <dbReference type="RefSeq" id="XP_075097800.1"/>
    </source>
</evidence>
<sequence length="212" mass="24398">MYFDGSTHRGGAGAGVVFVASQGEVLPYFFTLTQLYSNNIAEYQALILRLEIAVEIKRLQLQVFGDSQLVINQILGSYKFKKPELRPYHDYAKTLMGCIGDVTIQHVPRRENKKANVLASLASSLTLPDQAQVTICQKWVVPPPNKSENELKHIVAVSEAEEEEWRQPIIDYLSYKILPENPRRRTKIHRRAPRFLYYKDTLYRRSFEGVLL</sequence>
<evidence type="ECO:0000313" key="1">
    <source>
        <dbReference type="Proteomes" id="UP000790787"/>
    </source>
</evidence>
<accession>A0AC58TKR9</accession>
<organism evidence="1 2">
    <name type="scientific">Nicotiana tabacum</name>
    <name type="common">Common tobacco</name>
    <dbReference type="NCBI Taxonomy" id="4097"/>
    <lineage>
        <taxon>Eukaryota</taxon>
        <taxon>Viridiplantae</taxon>
        <taxon>Streptophyta</taxon>
        <taxon>Embryophyta</taxon>
        <taxon>Tracheophyta</taxon>
        <taxon>Spermatophyta</taxon>
        <taxon>Magnoliopsida</taxon>
        <taxon>eudicotyledons</taxon>
        <taxon>Gunneridae</taxon>
        <taxon>Pentapetalae</taxon>
        <taxon>asterids</taxon>
        <taxon>lamiids</taxon>
        <taxon>Solanales</taxon>
        <taxon>Solanaceae</taxon>
        <taxon>Nicotianoideae</taxon>
        <taxon>Nicotianeae</taxon>
        <taxon>Nicotiana</taxon>
    </lineage>
</organism>
<name>A0AC58TKR9_TOBAC</name>
<reference evidence="2" key="2">
    <citation type="submission" date="2025-08" db="UniProtKB">
        <authorList>
            <consortium name="RefSeq"/>
        </authorList>
    </citation>
    <scope>IDENTIFICATION</scope>
    <source>
        <tissue evidence="2">Leaf</tissue>
    </source>
</reference>
<proteinExistence type="predicted"/>
<dbReference type="RefSeq" id="XP_075097800.1">
    <property type="nucleotide sequence ID" value="XM_075241699.1"/>
</dbReference>
<reference evidence="1" key="1">
    <citation type="journal article" date="2014" name="Nat. Commun.">
        <title>The tobacco genome sequence and its comparison with those of tomato and potato.</title>
        <authorList>
            <person name="Sierro N."/>
            <person name="Battey J.N."/>
            <person name="Ouadi S."/>
            <person name="Bakaher N."/>
            <person name="Bovet L."/>
            <person name="Willig A."/>
            <person name="Goepfert S."/>
            <person name="Peitsch M.C."/>
            <person name="Ivanov N.V."/>
        </authorList>
    </citation>
    <scope>NUCLEOTIDE SEQUENCE [LARGE SCALE GENOMIC DNA]</scope>
</reference>